<dbReference type="AlphaFoldDB" id="A0AAV5M834"/>
<dbReference type="EMBL" id="BPVZ01000201">
    <property type="protein sequence ID" value="GKV46000.1"/>
    <property type="molecule type" value="Genomic_DNA"/>
</dbReference>
<sequence length="75" mass="8760">MGTGHGRPSQVDQQNEGVALPLRTDLKQTDRKRKIRCKDYMDENSRLLHEKAVLQLEFERLKTFCPSPRDQNFST</sequence>
<name>A0AAV5M834_9ROSI</name>
<evidence type="ECO:0000313" key="2">
    <source>
        <dbReference type="EMBL" id="GKV46000.1"/>
    </source>
</evidence>
<accession>A0AAV5M834</accession>
<keyword evidence="3" id="KW-1185">Reference proteome</keyword>
<organism evidence="2 3">
    <name type="scientific">Rubroshorea leprosula</name>
    <dbReference type="NCBI Taxonomy" id="152421"/>
    <lineage>
        <taxon>Eukaryota</taxon>
        <taxon>Viridiplantae</taxon>
        <taxon>Streptophyta</taxon>
        <taxon>Embryophyta</taxon>
        <taxon>Tracheophyta</taxon>
        <taxon>Spermatophyta</taxon>
        <taxon>Magnoliopsida</taxon>
        <taxon>eudicotyledons</taxon>
        <taxon>Gunneridae</taxon>
        <taxon>Pentapetalae</taxon>
        <taxon>rosids</taxon>
        <taxon>malvids</taxon>
        <taxon>Malvales</taxon>
        <taxon>Dipterocarpaceae</taxon>
        <taxon>Rubroshorea</taxon>
    </lineage>
</organism>
<dbReference type="Proteomes" id="UP001054252">
    <property type="component" value="Unassembled WGS sequence"/>
</dbReference>
<proteinExistence type="predicted"/>
<protein>
    <submittedName>
        <fullName evidence="2">Uncharacterized protein</fullName>
    </submittedName>
</protein>
<feature type="region of interest" description="Disordered" evidence="1">
    <location>
        <begin position="1"/>
        <end position="25"/>
    </location>
</feature>
<reference evidence="2 3" key="1">
    <citation type="journal article" date="2021" name="Commun. Biol.">
        <title>The genome of Shorea leprosula (Dipterocarpaceae) highlights the ecological relevance of drought in aseasonal tropical rainforests.</title>
        <authorList>
            <person name="Ng K.K.S."/>
            <person name="Kobayashi M.J."/>
            <person name="Fawcett J.A."/>
            <person name="Hatakeyama M."/>
            <person name="Paape T."/>
            <person name="Ng C.H."/>
            <person name="Ang C.C."/>
            <person name="Tnah L.H."/>
            <person name="Lee C.T."/>
            <person name="Nishiyama T."/>
            <person name="Sese J."/>
            <person name="O'Brien M.J."/>
            <person name="Copetti D."/>
            <person name="Mohd Noor M.I."/>
            <person name="Ong R.C."/>
            <person name="Putra M."/>
            <person name="Sireger I.Z."/>
            <person name="Indrioko S."/>
            <person name="Kosugi Y."/>
            <person name="Izuno A."/>
            <person name="Isagi Y."/>
            <person name="Lee S.L."/>
            <person name="Shimizu K.K."/>
        </authorList>
    </citation>
    <scope>NUCLEOTIDE SEQUENCE [LARGE SCALE GENOMIC DNA]</scope>
    <source>
        <strain evidence="2">214</strain>
    </source>
</reference>
<evidence type="ECO:0000256" key="1">
    <source>
        <dbReference type="SAM" id="MobiDB-lite"/>
    </source>
</evidence>
<evidence type="ECO:0000313" key="3">
    <source>
        <dbReference type="Proteomes" id="UP001054252"/>
    </source>
</evidence>
<comment type="caution">
    <text evidence="2">The sequence shown here is derived from an EMBL/GenBank/DDBJ whole genome shotgun (WGS) entry which is preliminary data.</text>
</comment>
<gene>
    <name evidence="2" type="ORF">SLEP1_g53023</name>
</gene>